<protein>
    <recommendedName>
        <fullName evidence="5">cGAS/DncV-like nucleotidyltransferase C-terminal helical domain-containing protein</fullName>
    </recommendedName>
</protein>
<reference evidence="6 7" key="1">
    <citation type="submission" date="2019-12" db="EMBL/GenBank/DDBJ databases">
        <title>complete genome sequences of Aeromonas veronii str. WP3-W19-ESBL-03 isolated from wastewater treatment plant effluent.</title>
        <authorList>
            <person name="Sekizuka T."/>
            <person name="Itokawa K."/>
            <person name="Yatsu K."/>
            <person name="Inamine Y."/>
            <person name="Kuroda M."/>
        </authorList>
    </citation>
    <scope>NUCLEOTIDE SEQUENCE [LARGE SCALE GENOMIC DNA]</scope>
    <source>
        <strain evidence="6 7">WP3-W19-ESBL-03</strain>
    </source>
</reference>
<evidence type="ECO:0000256" key="3">
    <source>
        <dbReference type="ARBA" id="ARBA00022741"/>
    </source>
</evidence>
<keyword evidence="4" id="KW-0051">Antiviral defense</keyword>
<accession>A0A6S5CBH9</accession>
<organism evidence="6 7">
    <name type="scientific">Aeromonas veronii</name>
    <dbReference type="NCBI Taxonomy" id="654"/>
    <lineage>
        <taxon>Bacteria</taxon>
        <taxon>Pseudomonadati</taxon>
        <taxon>Pseudomonadota</taxon>
        <taxon>Gammaproteobacteria</taxon>
        <taxon>Aeromonadales</taxon>
        <taxon>Aeromonadaceae</taxon>
        <taxon>Aeromonas</taxon>
    </lineage>
</organism>
<evidence type="ECO:0000256" key="1">
    <source>
        <dbReference type="ARBA" id="ARBA00022679"/>
    </source>
</evidence>
<evidence type="ECO:0000256" key="2">
    <source>
        <dbReference type="ARBA" id="ARBA00022695"/>
    </source>
</evidence>
<keyword evidence="2" id="KW-0548">Nucleotidyltransferase</keyword>
<dbReference type="InterPro" id="IPR058909">
    <property type="entry name" value="CD_NTase_C"/>
</dbReference>
<gene>
    <name evidence="6" type="ORF">WP3W19E03_29130</name>
</gene>
<proteinExistence type="predicted"/>
<dbReference type="Proteomes" id="UP000515442">
    <property type="component" value="Chromosome"/>
</dbReference>
<dbReference type="RefSeq" id="WP_182937841.1">
    <property type="nucleotide sequence ID" value="NZ_AP022038.1"/>
</dbReference>
<keyword evidence="3" id="KW-0547">Nucleotide-binding</keyword>
<evidence type="ECO:0000256" key="4">
    <source>
        <dbReference type="ARBA" id="ARBA00023118"/>
    </source>
</evidence>
<dbReference type="EMBL" id="AP022038">
    <property type="protein sequence ID" value="BBR40388.1"/>
    <property type="molecule type" value="Genomic_DNA"/>
</dbReference>
<feature type="domain" description="cGAS/DncV-like nucleotidyltransferase C-terminal helical" evidence="5">
    <location>
        <begin position="232"/>
        <end position="330"/>
    </location>
</feature>
<name>A0A6S5CBH9_AERVE</name>
<evidence type="ECO:0000313" key="7">
    <source>
        <dbReference type="Proteomes" id="UP000515442"/>
    </source>
</evidence>
<dbReference type="AlphaFoldDB" id="A0A6S5CBH9"/>
<sequence>MINFSDRLKKLKERRQGTAQRYALDQGYTALSAAYDYRPQESYEKVKDSDAIKYVIGAMAPVSAKSTQVSIDEGERVANTLVGMLEKDRINTEFKLQGSVALDIHIEGHSDVDMLILKNDVILVQLPVLPSTNYTDAPDKRPMLDQVKEIRLASEVKLTSRYYQATVDCSNKKSISMSGGSLARKIDIVPSCWHDSHDYQRSGQQHDRCVRIYDKEKHEFIENKPFLHIKKVDDKDFTYGGNLKKVVRLMKNIVADMPDYKKKVAKKLTSFDLTSIAYHMDAQLTCPEYFPLLLLHRLDLWLQKLKDDKTLRDSLKSPDEVQSIFNNVEKDDALEILSKEVSDLAASVYRDLYPYDREKDIRKLVYKFIYV</sequence>
<evidence type="ECO:0000259" key="5">
    <source>
        <dbReference type="Pfam" id="PF26305"/>
    </source>
</evidence>
<keyword evidence="1" id="KW-0808">Transferase</keyword>
<dbReference type="Pfam" id="PF26305">
    <property type="entry name" value="CD_NTase_C"/>
    <property type="match status" value="1"/>
</dbReference>
<evidence type="ECO:0000313" key="6">
    <source>
        <dbReference type="EMBL" id="BBR40388.1"/>
    </source>
</evidence>